<dbReference type="EMBL" id="BK015177">
    <property type="protein sequence ID" value="DAD94593.1"/>
    <property type="molecule type" value="Genomic_DNA"/>
</dbReference>
<evidence type="ECO:0000313" key="1">
    <source>
        <dbReference type="EMBL" id="DAD94593.1"/>
    </source>
</evidence>
<name>A0A8S5NIU0_9CAUD</name>
<organism evidence="1">
    <name type="scientific">Siphoviridae sp. ctREU2</name>
    <dbReference type="NCBI Taxonomy" id="2826333"/>
    <lineage>
        <taxon>Viruses</taxon>
        <taxon>Duplodnaviria</taxon>
        <taxon>Heunggongvirae</taxon>
        <taxon>Uroviricota</taxon>
        <taxon>Caudoviricetes</taxon>
    </lineage>
</organism>
<proteinExistence type="predicted"/>
<sequence>MTKEERIKWKKKQIRDFLKVMNLIISDEEEKEKRLNALLDDLNKLLKEED</sequence>
<accession>A0A8S5NIU0</accession>
<protein>
    <submittedName>
        <fullName evidence="1">Uncharacterized protein</fullName>
    </submittedName>
</protein>
<reference evidence="1" key="1">
    <citation type="journal article" date="2021" name="Proc. Natl. Acad. Sci. U.S.A.">
        <title>A Catalog of Tens of Thousands of Viruses from Human Metagenomes Reveals Hidden Associations with Chronic Diseases.</title>
        <authorList>
            <person name="Tisza M.J."/>
            <person name="Buck C.B."/>
        </authorList>
    </citation>
    <scope>NUCLEOTIDE SEQUENCE</scope>
    <source>
        <strain evidence="1">CtREU2</strain>
    </source>
</reference>